<dbReference type="PANTHER" id="PTHR33991">
    <property type="entry name" value="DNA REPAIR PROTEIN RECO"/>
    <property type="match status" value="1"/>
</dbReference>
<dbReference type="InterPro" id="IPR012340">
    <property type="entry name" value="NA-bd_OB-fold"/>
</dbReference>
<evidence type="ECO:0000256" key="3">
    <source>
        <dbReference type="ARBA" id="ARBA00022763"/>
    </source>
</evidence>
<comment type="similarity">
    <text evidence="1 7">Belongs to the RecO family.</text>
</comment>
<evidence type="ECO:0000313" key="9">
    <source>
        <dbReference type="EMBL" id="EFM64952.1"/>
    </source>
</evidence>
<evidence type="ECO:0000313" key="10">
    <source>
        <dbReference type="Proteomes" id="UP000003244"/>
    </source>
</evidence>
<protein>
    <recommendedName>
        <fullName evidence="2 7">DNA repair protein RecO</fullName>
    </recommendedName>
    <alternativeName>
        <fullName evidence="6 7">Recombination protein O</fullName>
    </alternativeName>
</protein>
<comment type="function">
    <text evidence="7">Involved in DNA repair and RecF pathway recombination.</text>
</comment>
<dbReference type="Pfam" id="PF11967">
    <property type="entry name" value="RecO_N"/>
    <property type="match status" value="1"/>
</dbReference>
<evidence type="ECO:0000256" key="2">
    <source>
        <dbReference type="ARBA" id="ARBA00021310"/>
    </source>
</evidence>
<keyword evidence="3 7" id="KW-0227">DNA damage</keyword>
<dbReference type="RefSeq" id="WP_007789079.1">
    <property type="nucleotide sequence ID" value="NZ_ADGQ01000035.1"/>
</dbReference>
<name>E0E2F6_9FIRM</name>
<dbReference type="SUPFAM" id="SSF57863">
    <property type="entry name" value="ArfGap/RecO-like zinc finger"/>
    <property type="match status" value="1"/>
</dbReference>
<evidence type="ECO:0000256" key="5">
    <source>
        <dbReference type="ARBA" id="ARBA00023204"/>
    </source>
</evidence>
<organism evidence="9 10">
    <name type="scientific">Peptostreptococcus stomatis DSM 17678</name>
    <dbReference type="NCBI Taxonomy" id="596315"/>
    <lineage>
        <taxon>Bacteria</taxon>
        <taxon>Bacillati</taxon>
        <taxon>Bacillota</taxon>
        <taxon>Clostridia</taxon>
        <taxon>Peptostreptococcales</taxon>
        <taxon>Peptostreptococcaceae</taxon>
        <taxon>Peptostreptococcus</taxon>
    </lineage>
</organism>
<keyword evidence="5 7" id="KW-0234">DNA repair</keyword>
<dbReference type="HAMAP" id="MF_00201">
    <property type="entry name" value="RecO"/>
    <property type="match status" value="1"/>
</dbReference>
<dbReference type="STRING" id="596315.HMPREF0634_1286"/>
<dbReference type="InterPro" id="IPR042242">
    <property type="entry name" value="RecO_C"/>
</dbReference>
<dbReference type="InterPro" id="IPR022572">
    <property type="entry name" value="DNA_rep/recomb_RecO_N"/>
</dbReference>
<accession>E0E2F6</accession>
<dbReference type="eggNOG" id="COG1381">
    <property type="taxonomic scope" value="Bacteria"/>
</dbReference>
<dbReference type="GO" id="GO:0006302">
    <property type="term" value="P:double-strand break repair"/>
    <property type="evidence" value="ECO:0007669"/>
    <property type="project" value="TreeGrafter"/>
</dbReference>
<proteinExistence type="inferred from homology"/>
<comment type="caution">
    <text evidence="9">The sequence shown here is derived from an EMBL/GenBank/DDBJ whole genome shotgun (WGS) entry which is preliminary data.</text>
</comment>
<gene>
    <name evidence="7 9" type="primary">recO</name>
    <name evidence="9" type="ORF">HMPREF0634_1286</name>
</gene>
<dbReference type="GO" id="GO:0006310">
    <property type="term" value="P:DNA recombination"/>
    <property type="evidence" value="ECO:0007669"/>
    <property type="project" value="UniProtKB-UniRule"/>
</dbReference>
<keyword evidence="4 7" id="KW-0233">DNA recombination</keyword>
<dbReference type="SUPFAM" id="SSF50249">
    <property type="entry name" value="Nucleic acid-binding proteins"/>
    <property type="match status" value="1"/>
</dbReference>
<dbReference type="InterPro" id="IPR037278">
    <property type="entry name" value="ARFGAP/RecO"/>
</dbReference>
<dbReference type="NCBIfam" id="TIGR00613">
    <property type="entry name" value="reco"/>
    <property type="match status" value="1"/>
</dbReference>
<dbReference type="Gene3D" id="6.20.220.20">
    <property type="entry name" value="Recombination protein O, zinc-binding domain"/>
    <property type="match status" value="1"/>
</dbReference>
<dbReference type="InterPro" id="IPR003717">
    <property type="entry name" value="RecO"/>
</dbReference>
<dbReference type="Gene3D" id="2.40.50.140">
    <property type="entry name" value="Nucleic acid-binding proteins"/>
    <property type="match status" value="1"/>
</dbReference>
<dbReference type="GeneID" id="84800405"/>
<feature type="domain" description="DNA replication/recombination mediator RecO N-terminal" evidence="8">
    <location>
        <begin position="1"/>
        <end position="79"/>
    </location>
</feature>
<dbReference type="AlphaFoldDB" id="E0E2F6"/>
<evidence type="ECO:0000256" key="6">
    <source>
        <dbReference type="ARBA" id="ARBA00033409"/>
    </source>
</evidence>
<sequence>MIVLDTQGIVLRAVKYRDKDLILTIFTRKYGKVSAIAKGAQGQKSRFLSASQLFSYNNYNMRKQKDMFTLYQADNIKSFYNISMDFESFSYASFIIKLVEANIVEGQPNNRLFELLAQTLFLYSEKIDNKNLVLDAFLLKFVDYMGYRPQLDRCTICGNKNLKYAVFSVEDGGLVCNNCHKKEKFFIKLDQTTISLMQYILNNDIIVCSKAKVAEVLVRELFSLLKIYLINYFENVSFKSLDLLKTLK</sequence>
<dbReference type="Gene3D" id="1.20.1440.120">
    <property type="entry name" value="Recombination protein O, C-terminal domain"/>
    <property type="match status" value="1"/>
</dbReference>
<dbReference type="OrthoDB" id="9797083at2"/>
<dbReference type="Pfam" id="PF02565">
    <property type="entry name" value="RecO_C"/>
    <property type="match status" value="1"/>
</dbReference>
<evidence type="ECO:0000256" key="1">
    <source>
        <dbReference type="ARBA" id="ARBA00007452"/>
    </source>
</evidence>
<dbReference type="PANTHER" id="PTHR33991:SF1">
    <property type="entry name" value="DNA REPAIR PROTEIN RECO"/>
    <property type="match status" value="1"/>
</dbReference>
<dbReference type="EMBL" id="ADGQ01000035">
    <property type="protein sequence ID" value="EFM64952.1"/>
    <property type="molecule type" value="Genomic_DNA"/>
</dbReference>
<evidence type="ECO:0000259" key="8">
    <source>
        <dbReference type="Pfam" id="PF11967"/>
    </source>
</evidence>
<evidence type="ECO:0000256" key="4">
    <source>
        <dbReference type="ARBA" id="ARBA00023172"/>
    </source>
</evidence>
<keyword evidence="10" id="KW-1185">Reference proteome</keyword>
<reference evidence="9 10" key="1">
    <citation type="submission" date="2010-08" db="EMBL/GenBank/DDBJ databases">
        <authorList>
            <person name="Harkins D.M."/>
            <person name="Madupu R."/>
            <person name="Durkin A.S."/>
            <person name="Torralba M."/>
            <person name="Methe B."/>
            <person name="Sutton G.G."/>
            <person name="Nelson K.E."/>
        </authorList>
    </citation>
    <scope>NUCLEOTIDE SEQUENCE [LARGE SCALE GENOMIC DNA]</scope>
    <source>
        <strain evidence="9 10">DSM 17678</strain>
    </source>
</reference>
<dbReference type="Proteomes" id="UP000003244">
    <property type="component" value="Unassembled WGS sequence"/>
</dbReference>
<dbReference type="GO" id="GO:0043590">
    <property type="term" value="C:bacterial nucleoid"/>
    <property type="evidence" value="ECO:0007669"/>
    <property type="project" value="TreeGrafter"/>
</dbReference>
<evidence type="ECO:0000256" key="7">
    <source>
        <dbReference type="HAMAP-Rule" id="MF_00201"/>
    </source>
</evidence>